<organism evidence="1">
    <name type="scientific">Candidatus Kentrum sp. FW</name>
    <dbReference type="NCBI Taxonomy" id="2126338"/>
    <lineage>
        <taxon>Bacteria</taxon>
        <taxon>Pseudomonadati</taxon>
        <taxon>Pseudomonadota</taxon>
        <taxon>Gammaproteobacteria</taxon>
        <taxon>Candidatus Kentrum</taxon>
    </lineage>
</organism>
<sequence length="32" mass="3862">MDRKETNGHIIESFIEVHYDDLIDAWKKHFSS</sequence>
<protein>
    <submittedName>
        <fullName evidence="1">Uncharacterized protein</fullName>
    </submittedName>
</protein>
<evidence type="ECO:0000313" key="1">
    <source>
        <dbReference type="EMBL" id="VFJ65226.1"/>
    </source>
</evidence>
<name>A0A450TE38_9GAMM</name>
<proteinExistence type="predicted"/>
<dbReference type="EMBL" id="CAADFE010000007">
    <property type="protein sequence ID" value="VFJ65226.1"/>
    <property type="molecule type" value="Genomic_DNA"/>
</dbReference>
<gene>
    <name evidence="1" type="ORF">BECKFW1821C_GA0114237_100727</name>
</gene>
<dbReference type="AlphaFoldDB" id="A0A450TE38"/>
<accession>A0A450TE38</accession>
<reference evidence="1" key="1">
    <citation type="submission" date="2019-02" db="EMBL/GenBank/DDBJ databases">
        <authorList>
            <person name="Gruber-Vodicka R. H."/>
            <person name="Seah K. B. B."/>
        </authorList>
    </citation>
    <scope>NUCLEOTIDE SEQUENCE</scope>
    <source>
        <strain evidence="1">BECK_BZ131</strain>
    </source>
</reference>